<protein>
    <submittedName>
        <fullName evidence="2">Alpha/beta fold hydrolase</fullName>
    </submittedName>
</protein>
<evidence type="ECO:0000313" key="2">
    <source>
        <dbReference type="EMBL" id="TDE56337.1"/>
    </source>
</evidence>
<feature type="domain" description="AB hydrolase-1" evidence="1">
    <location>
        <begin position="47"/>
        <end position="272"/>
    </location>
</feature>
<dbReference type="Pfam" id="PF12697">
    <property type="entry name" value="Abhydrolase_6"/>
    <property type="match status" value="1"/>
</dbReference>
<evidence type="ECO:0000313" key="3">
    <source>
        <dbReference type="Proteomes" id="UP000295136"/>
    </source>
</evidence>
<dbReference type="InterPro" id="IPR053145">
    <property type="entry name" value="AB_hydrolase_Est10"/>
</dbReference>
<reference evidence="2 3" key="1">
    <citation type="submission" date="2019-03" db="EMBL/GenBank/DDBJ databases">
        <title>Draft genome sequences of novel Actinobacteria.</title>
        <authorList>
            <person name="Sahin N."/>
            <person name="Ay H."/>
            <person name="Saygin H."/>
        </authorList>
    </citation>
    <scope>NUCLEOTIDE SEQUENCE [LARGE SCALE GENOMIC DNA]</scope>
    <source>
        <strain evidence="2 3">6K102</strain>
    </source>
</reference>
<evidence type="ECO:0000259" key="1">
    <source>
        <dbReference type="Pfam" id="PF12697"/>
    </source>
</evidence>
<dbReference type="InterPro" id="IPR029058">
    <property type="entry name" value="AB_hydrolase_fold"/>
</dbReference>
<sequence>MTVHGTWRRPARQGEPAPAVLLIAGSGPTDRDGNSAQLGGVDTLKTMAELLSAEGVASLRYDKLGSGRTGLGPYASKAADIGVGVFEREAAAALSYLAGRPGVDRRRLTVIGHSEGALFALLLATKGRTPVHSLGLLQPLSRRYLDVISAQITAQIRAQLQAGAITKAQATEVEDALASAVASLRAGGTVQANLPGGLSNVLSPASAKFLSEADRLNPPELAAELKARTPVLLSCSDADIQVGCDDVEQLAAGLKQARAGTEFVRLTGVSHVLKEDPSRNPAHYGAPLPFSSQLKQAIQTFVSRA</sequence>
<dbReference type="PANTHER" id="PTHR43265">
    <property type="entry name" value="ESTERASE ESTD"/>
    <property type="match status" value="1"/>
</dbReference>
<dbReference type="AlphaFoldDB" id="A0A4R5FTP9"/>
<gene>
    <name evidence="2" type="ORF">E1295_11135</name>
</gene>
<organism evidence="2 3">
    <name type="scientific">Nonomuraea mesophila</name>
    <dbReference type="NCBI Taxonomy" id="2530382"/>
    <lineage>
        <taxon>Bacteria</taxon>
        <taxon>Bacillati</taxon>
        <taxon>Actinomycetota</taxon>
        <taxon>Actinomycetes</taxon>
        <taxon>Streptosporangiales</taxon>
        <taxon>Streptosporangiaceae</taxon>
        <taxon>Nonomuraea</taxon>
    </lineage>
</organism>
<dbReference type="InterPro" id="IPR000073">
    <property type="entry name" value="AB_hydrolase_1"/>
</dbReference>
<dbReference type="SUPFAM" id="SSF53474">
    <property type="entry name" value="alpha/beta-Hydrolases"/>
    <property type="match status" value="1"/>
</dbReference>
<keyword evidence="3" id="KW-1185">Reference proteome</keyword>
<keyword evidence="2" id="KW-0378">Hydrolase</keyword>
<dbReference type="EMBL" id="SMLD01000021">
    <property type="protein sequence ID" value="TDE56337.1"/>
    <property type="molecule type" value="Genomic_DNA"/>
</dbReference>
<accession>A0A4R5FTP9</accession>
<name>A0A4R5FTP9_9ACTN</name>
<dbReference type="Proteomes" id="UP000295136">
    <property type="component" value="Unassembled WGS sequence"/>
</dbReference>
<proteinExistence type="predicted"/>
<comment type="caution">
    <text evidence="2">The sequence shown here is derived from an EMBL/GenBank/DDBJ whole genome shotgun (WGS) entry which is preliminary data.</text>
</comment>
<dbReference type="Gene3D" id="3.40.50.1820">
    <property type="entry name" value="alpha/beta hydrolase"/>
    <property type="match status" value="1"/>
</dbReference>
<dbReference type="PANTHER" id="PTHR43265:SF1">
    <property type="entry name" value="ESTERASE ESTD"/>
    <property type="match status" value="1"/>
</dbReference>
<dbReference type="GO" id="GO:0052689">
    <property type="term" value="F:carboxylic ester hydrolase activity"/>
    <property type="evidence" value="ECO:0007669"/>
    <property type="project" value="TreeGrafter"/>
</dbReference>